<proteinExistence type="predicted"/>
<feature type="transmembrane region" description="Helical" evidence="5">
    <location>
        <begin position="6"/>
        <end position="23"/>
    </location>
</feature>
<dbReference type="EMBL" id="MN739291">
    <property type="protein sequence ID" value="QHS97222.1"/>
    <property type="molecule type" value="Genomic_DNA"/>
</dbReference>
<dbReference type="AlphaFoldDB" id="A0A6C0BYQ8"/>
<evidence type="ECO:0000256" key="2">
    <source>
        <dbReference type="ARBA" id="ARBA00022801"/>
    </source>
</evidence>
<evidence type="ECO:0000256" key="5">
    <source>
        <dbReference type="SAM" id="Phobius"/>
    </source>
</evidence>
<dbReference type="InterPro" id="IPR017946">
    <property type="entry name" value="PLC-like_Pdiesterase_TIM-brl"/>
</dbReference>
<dbReference type="SMART" id="SM00148">
    <property type="entry name" value="PLCXc"/>
    <property type="match status" value="1"/>
</dbReference>
<keyword evidence="2" id="KW-0378">Hydrolase</keyword>
<reference evidence="7" key="1">
    <citation type="journal article" date="2020" name="Nature">
        <title>Giant virus diversity and host interactions through global metagenomics.</title>
        <authorList>
            <person name="Schulz F."/>
            <person name="Roux S."/>
            <person name="Paez-Espino D."/>
            <person name="Jungbluth S."/>
            <person name="Walsh D.A."/>
            <person name="Denef V.J."/>
            <person name="McMahon K.D."/>
            <person name="Konstantinidis K.T."/>
            <person name="Eloe-Fadrosh E.A."/>
            <person name="Kyrpides N.C."/>
            <person name="Woyke T."/>
        </authorList>
    </citation>
    <scope>NUCLEOTIDE SEQUENCE</scope>
    <source>
        <strain evidence="7">GVMAG-M-3300020169-51</strain>
    </source>
</reference>
<evidence type="ECO:0000256" key="3">
    <source>
        <dbReference type="ARBA" id="ARBA00022963"/>
    </source>
</evidence>
<dbReference type="GO" id="GO:0016042">
    <property type="term" value="P:lipid catabolic process"/>
    <property type="evidence" value="ECO:0007669"/>
    <property type="project" value="UniProtKB-KW"/>
</dbReference>
<dbReference type="EC" id="3.1.4.11" evidence="1"/>
<evidence type="ECO:0000256" key="1">
    <source>
        <dbReference type="ARBA" id="ARBA00012368"/>
    </source>
</evidence>
<dbReference type="PANTHER" id="PTHR10336:SF36">
    <property type="entry name" value="1-PHOSPHATIDYLINOSITOL 4,5-BISPHOSPHATE PHOSPHODIESTERASE BETA-4"/>
    <property type="match status" value="1"/>
</dbReference>
<protein>
    <recommendedName>
        <fullName evidence="1">phosphoinositide phospholipase C</fullName>
        <ecNumber evidence="1">3.1.4.11</ecNumber>
    </recommendedName>
</protein>
<keyword evidence="5" id="KW-0812">Transmembrane</keyword>
<feature type="transmembrane region" description="Helical" evidence="5">
    <location>
        <begin position="30"/>
        <end position="49"/>
    </location>
</feature>
<dbReference type="PANTHER" id="PTHR10336">
    <property type="entry name" value="PHOSPHOINOSITIDE-SPECIFIC PHOSPHOLIPASE C FAMILY PROTEIN"/>
    <property type="match status" value="1"/>
</dbReference>
<dbReference type="InterPro" id="IPR000909">
    <property type="entry name" value="PLipase_C_PInositol-sp_X_dom"/>
</dbReference>
<dbReference type="SUPFAM" id="SSF51695">
    <property type="entry name" value="PLC-like phosphodiesterases"/>
    <property type="match status" value="1"/>
</dbReference>
<evidence type="ECO:0000259" key="6">
    <source>
        <dbReference type="PROSITE" id="PS50008"/>
    </source>
</evidence>
<organism evidence="7">
    <name type="scientific">viral metagenome</name>
    <dbReference type="NCBI Taxonomy" id="1070528"/>
    <lineage>
        <taxon>unclassified sequences</taxon>
        <taxon>metagenomes</taxon>
        <taxon>organismal metagenomes</taxon>
    </lineage>
</organism>
<dbReference type="GO" id="GO:0048015">
    <property type="term" value="P:phosphatidylinositol-mediated signaling"/>
    <property type="evidence" value="ECO:0007669"/>
    <property type="project" value="TreeGrafter"/>
</dbReference>
<dbReference type="GO" id="GO:0004435">
    <property type="term" value="F:phosphatidylinositol-4,5-bisphosphate phospholipase C activity"/>
    <property type="evidence" value="ECO:0007669"/>
    <property type="project" value="UniProtKB-EC"/>
</dbReference>
<keyword evidence="5" id="KW-0472">Membrane</keyword>
<accession>A0A6C0BYQ8</accession>
<name>A0A6C0BYQ8_9ZZZZ</name>
<keyword evidence="3" id="KW-0442">Lipid degradation</keyword>
<dbReference type="PROSITE" id="PS50007">
    <property type="entry name" value="PIPLC_X_DOMAIN"/>
    <property type="match status" value="1"/>
</dbReference>
<feature type="domain" description="PI-PLC Y-box" evidence="6">
    <location>
        <begin position="252"/>
        <end position="364"/>
    </location>
</feature>
<keyword evidence="5" id="KW-1133">Transmembrane helix</keyword>
<dbReference type="GO" id="GO:0051209">
    <property type="term" value="P:release of sequestered calcium ion into cytosol"/>
    <property type="evidence" value="ECO:0007669"/>
    <property type="project" value="TreeGrafter"/>
</dbReference>
<dbReference type="Pfam" id="PF00388">
    <property type="entry name" value="PI-PLC-X"/>
    <property type="match status" value="1"/>
</dbReference>
<dbReference type="InterPro" id="IPR001192">
    <property type="entry name" value="PI-PLC_fam"/>
</dbReference>
<dbReference type="PROSITE" id="PS50008">
    <property type="entry name" value="PIPLC_Y_DOMAIN"/>
    <property type="match status" value="1"/>
</dbReference>
<keyword evidence="4" id="KW-0443">Lipid metabolism</keyword>
<dbReference type="InterPro" id="IPR001711">
    <property type="entry name" value="PLipase_C_Pinositol-sp_Y"/>
</dbReference>
<dbReference type="Pfam" id="PF00387">
    <property type="entry name" value="PI-PLC-Y"/>
    <property type="match status" value="1"/>
</dbReference>
<evidence type="ECO:0000256" key="4">
    <source>
        <dbReference type="ARBA" id="ARBA00023098"/>
    </source>
</evidence>
<dbReference type="Gene3D" id="3.20.20.190">
    <property type="entry name" value="Phosphatidylinositol (PI) phosphodiesterase"/>
    <property type="match status" value="1"/>
</dbReference>
<sequence length="395" mass="45300">MINYFNIIIFVKYIHLGFFYIFIFYMSTEIIIIVFFLVVTVSVIVWMLYNNNAEQRNANKIKAAYENKRESDNGSPVNMKSINPNDKDYQYKLLDYYICSSYNSCCIGDFLNDYVSMDILKTVIKQGVRVIDLEIYMVDNKPVVAVSPFATGIVKGSYNSLSLLGSNGVLDVINRYAFSLNGCDNPKDPLFINFRIKCDKLDYNALHSEIISKFKNKLLGPEYSYGGRSTTKVPHTPLNQLMGKVIIMCNQKSLAYRDTKFNEVVNMSSASNSQDFRVLRLSDAQNQRENDYEGLEDENKSILTMLIPDLSVQNSNIDIAAFHNHGVQMVAMNYQNIDANMQNAYDFFNKEKGSAFVLKPERLRLVVKQLENPDKQKILNKPKIKKTEWGQSIQT</sequence>
<evidence type="ECO:0000313" key="7">
    <source>
        <dbReference type="EMBL" id="QHS97222.1"/>
    </source>
</evidence>